<reference evidence="2 3" key="1">
    <citation type="journal article" date="2020" name="Front. Microbiol.">
        <title>Single-cell genomics of novel Actinobacteria with the Wood-Ljungdahl pathway discovered in a serpentinizing system.</title>
        <authorList>
            <person name="Merino N."/>
            <person name="Kawai M."/>
            <person name="Boyd E.S."/>
            <person name="Colman D.R."/>
            <person name="McGlynn S.E."/>
            <person name="Nealson K.H."/>
            <person name="Kurokawa K."/>
            <person name="Hongoh Y."/>
        </authorList>
    </citation>
    <scope>NUCLEOTIDE SEQUENCE [LARGE SCALE GENOMIC DNA]</scope>
    <source>
        <strain evidence="2 3">S43</strain>
    </source>
</reference>
<gene>
    <name evidence="2" type="ORF">HKBW3S43_01828</name>
</gene>
<accession>A0A6V8PV68</accession>
<sequence>MKLNIPYFKQEKNTTCGVACVRMIFSFYGTEEACETGWLGYTCSELVRCRDGFGLKSEEVGRIDLNIFKANLKRTARWLRVLTPQCYT</sequence>
<organism evidence="2 3">
    <name type="scientific">Candidatus Hakubella thermalkaliphila</name>
    <dbReference type="NCBI Taxonomy" id="2754717"/>
    <lineage>
        <taxon>Bacteria</taxon>
        <taxon>Bacillati</taxon>
        <taxon>Actinomycetota</taxon>
        <taxon>Actinomycetota incertae sedis</taxon>
        <taxon>Candidatus Hakubellales</taxon>
        <taxon>Candidatus Hakubellaceae</taxon>
        <taxon>Candidatus Hakubella</taxon>
    </lineage>
</organism>
<dbReference type="GO" id="GO:0008233">
    <property type="term" value="F:peptidase activity"/>
    <property type="evidence" value="ECO:0007669"/>
    <property type="project" value="InterPro"/>
</dbReference>
<dbReference type="Gene3D" id="3.90.70.10">
    <property type="entry name" value="Cysteine proteinases"/>
    <property type="match status" value="1"/>
</dbReference>
<dbReference type="GO" id="GO:0006508">
    <property type="term" value="P:proteolysis"/>
    <property type="evidence" value="ECO:0007669"/>
    <property type="project" value="InterPro"/>
</dbReference>
<proteinExistence type="predicted"/>
<comment type="caution">
    <text evidence="2">The sequence shown here is derived from an EMBL/GenBank/DDBJ whole genome shotgun (WGS) entry which is preliminary data.</text>
</comment>
<evidence type="ECO:0000313" key="2">
    <source>
        <dbReference type="EMBL" id="GFP36040.1"/>
    </source>
</evidence>
<evidence type="ECO:0000259" key="1">
    <source>
        <dbReference type="Pfam" id="PF03412"/>
    </source>
</evidence>
<dbReference type="EMBL" id="BLSB01000367">
    <property type="protein sequence ID" value="GFP36040.1"/>
    <property type="molecule type" value="Genomic_DNA"/>
</dbReference>
<dbReference type="Pfam" id="PF03412">
    <property type="entry name" value="Peptidase_C39"/>
    <property type="match status" value="1"/>
</dbReference>
<feature type="non-terminal residue" evidence="2">
    <location>
        <position position="88"/>
    </location>
</feature>
<dbReference type="AlphaFoldDB" id="A0A6V8PV68"/>
<name>A0A6V8PV68_9ACTN</name>
<protein>
    <recommendedName>
        <fullName evidence="1">Peptidase C39 domain-containing protein</fullName>
    </recommendedName>
</protein>
<evidence type="ECO:0000313" key="3">
    <source>
        <dbReference type="Proteomes" id="UP000576480"/>
    </source>
</evidence>
<dbReference type="GO" id="GO:0005524">
    <property type="term" value="F:ATP binding"/>
    <property type="evidence" value="ECO:0007669"/>
    <property type="project" value="InterPro"/>
</dbReference>
<dbReference type="GO" id="GO:0016020">
    <property type="term" value="C:membrane"/>
    <property type="evidence" value="ECO:0007669"/>
    <property type="project" value="InterPro"/>
</dbReference>
<dbReference type="Proteomes" id="UP000576480">
    <property type="component" value="Unassembled WGS sequence"/>
</dbReference>
<dbReference type="InterPro" id="IPR005074">
    <property type="entry name" value="Peptidase_C39"/>
</dbReference>
<dbReference type="RefSeq" id="WP_176230472.1">
    <property type="nucleotide sequence ID" value="NZ_BLSB01000367.1"/>
</dbReference>
<feature type="domain" description="Peptidase C39" evidence="1">
    <location>
        <begin position="5"/>
        <end position="68"/>
    </location>
</feature>